<feature type="compositionally biased region" description="Polar residues" evidence="1">
    <location>
        <begin position="45"/>
        <end position="62"/>
    </location>
</feature>
<dbReference type="HOGENOM" id="CLU_1489212_0_0_1"/>
<keyword evidence="4" id="KW-1185">Reference proteome</keyword>
<dbReference type="Proteomes" id="UP000053820">
    <property type="component" value="Unassembled WGS sequence"/>
</dbReference>
<evidence type="ECO:0000313" key="3">
    <source>
        <dbReference type="EMBL" id="KIJ58629.1"/>
    </source>
</evidence>
<proteinExistence type="predicted"/>
<evidence type="ECO:0000313" key="4">
    <source>
        <dbReference type="Proteomes" id="UP000053820"/>
    </source>
</evidence>
<gene>
    <name evidence="3" type="ORF">HYDPIDRAFT_33996</name>
</gene>
<organism evidence="3 4">
    <name type="scientific">Hydnomerulius pinastri MD-312</name>
    <dbReference type="NCBI Taxonomy" id="994086"/>
    <lineage>
        <taxon>Eukaryota</taxon>
        <taxon>Fungi</taxon>
        <taxon>Dikarya</taxon>
        <taxon>Basidiomycota</taxon>
        <taxon>Agaricomycotina</taxon>
        <taxon>Agaricomycetes</taxon>
        <taxon>Agaricomycetidae</taxon>
        <taxon>Boletales</taxon>
        <taxon>Boletales incertae sedis</taxon>
        <taxon>Leucogyrophana</taxon>
    </lineage>
</organism>
<feature type="signal peptide" evidence="2">
    <location>
        <begin position="1"/>
        <end position="28"/>
    </location>
</feature>
<sequence>MLLLRFLEGLWAMLLKSLLILILNMTSTVSPKGDLGSETPAITETLSEGQNDGKNTNTSVQTDPGLETHHEDSQQAAQGTKGPKKRQLEDLHAPYTPRYIGGNTTNHNAMSRASSVPALRPLKRQRLLGPLDVTTELPKSSVASLEEMVRDVRADLKVAMDKQTEILSAILEALKHESSKF</sequence>
<dbReference type="OrthoDB" id="2648856at2759"/>
<keyword evidence="2" id="KW-0732">Signal</keyword>
<dbReference type="AlphaFoldDB" id="A0A0C9V064"/>
<evidence type="ECO:0000256" key="2">
    <source>
        <dbReference type="SAM" id="SignalP"/>
    </source>
</evidence>
<reference evidence="3 4" key="1">
    <citation type="submission" date="2014-04" db="EMBL/GenBank/DDBJ databases">
        <title>Evolutionary Origins and Diversification of the Mycorrhizal Mutualists.</title>
        <authorList>
            <consortium name="DOE Joint Genome Institute"/>
            <consortium name="Mycorrhizal Genomics Consortium"/>
            <person name="Kohler A."/>
            <person name="Kuo A."/>
            <person name="Nagy L.G."/>
            <person name="Floudas D."/>
            <person name="Copeland A."/>
            <person name="Barry K.W."/>
            <person name="Cichocki N."/>
            <person name="Veneault-Fourrey C."/>
            <person name="LaButti K."/>
            <person name="Lindquist E.A."/>
            <person name="Lipzen A."/>
            <person name="Lundell T."/>
            <person name="Morin E."/>
            <person name="Murat C."/>
            <person name="Riley R."/>
            <person name="Ohm R."/>
            <person name="Sun H."/>
            <person name="Tunlid A."/>
            <person name="Henrissat B."/>
            <person name="Grigoriev I.V."/>
            <person name="Hibbett D.S."/>
            <person name="Martin F."/>
        </authorList>
    </citation>
    <scope>NUCLEOTIDE SEQUENCE [LARGE SCALE GENOMIC DNA]</scope>
    <source>
        <strain evidence="3 4">MD-312</strain>
    </source>
</reference>
<feature type="chain" id="PRO_5002221353" evidence="2">
    <location>
        <begin position="29"/>
        <end position="181"/>
    </location>
</feature>
<name>A0A0C9V064_9AGAM</name>
<dbReference type="EMBL" id="KN839921">
    <property type="protein sequence ID" value="KIJ58629.1"/>
    <property type="molecule type" value="Genomic_DNA"/>
</dbReference>
<protein>
    <submittedName>
        <fullName evidence="3">Uncharacterized protein</fullName>
    </submittedName>
</protein>
<evidence type="ECO:0000256" key="1">
    <source>
        <dbReference type="SAM" id="MobiDB-lite"/>
    </source>
</evidence>
<accession>A0A0C9V064</accession>
<feature type="region of interest" description="Disordered" evidence="1">
    <location>
        <begin position="45"/>
        <end position="88"/>
    </location>
</feature>